<dbReference type="Pfam" id="PF13639">
    <property type="entry name" value="zf-RING_2"/>
    <property type="match status" value="1"/>
</dbReference>
<dbReference type="Proteomes" id="UP001085076">
    <property type="component" value="Miscellaneous, Linkage group lg05"/>
</dbReference>
<evidence type="ECO:0000256" key="4">
    <source>
        <dbReference type="ARBA" id="ARBA00022723"/>
    </source>
</evidence>
<keyword evidence="9" id="KW-0863">Zinc-finger</keyword>
<dbReference type="CDD" id="cd16461">
    <property type="entry name" value="RING-H2_EL5-like"/>
    <property type="match status" value="1"/>
</dbReference>
<keyword evidence="7 10" id="KW-0472">Membrane</keyword>
<reference evidence="12" key="2">
    <citation type="journal article" date="2022" name="Hortic Res">
        <title>The genome of Dioscorea zingiberensis sheds light on the biosynthesis, origin and evolution of the medicinally important diosgenin saponins.</title>
        <authorList>
            <person name="Li Y."/>
            <person name="Tan C."/>
            <person name="Li Z."/>
            <person name="Guo J."/>
            <person name="Li S."/>
            <person name="Chen X."/>
            <person name="Wang C."/>
            <person name="Dai X."/>
            <person name="Yang H."/>
            <person name="Song W."/>
            <person name="Hou L."/>
            <person name="Xu J."/>
            <person name="Tong Z."/>
            <person name="Xu A."/>
            <person name="Yuan X."/>
            <person name="Wang W."/>
            <person name="Yang Q."/>
            <person name="Chen L."/>
            <person name="Sun Z."/>
            <person name="Wang K."/>
            <person name="Pan B."/>
            <person name="Chen J."/>
            <person name="Bao Y."/>
            <person name="Liu F."/>
            <person name="Qi X."/>
            <person name="Gang D.R."/>
            <person name="Wen J."/>
            <person name="Li J."/>
        </authorList>
    </citation>
    <scope>NUCLEOTIDE SEQUENCE</scope>
    <source>
        <strain evidence="12">Dzin_1.0</strain>
    </source>
</reference>
<evidence type="ECO:0000256" key="7">
    <source>
        <dbReference type="ARBA" id="ARBA00023136"/>
    </source>
</evidence>
<dbReference type="GO" id="GO:0016020">
    <property type="term" value="C:membrane"/>
    <property type="evidence" value="ECO:0007669"/>
    <property type="project" value="UniProtKB-SubCell"/>
</dbReference>
<evidence type="ECO:0000256" key="1">
    <source>
        <dbReference type="ARBA" id="ARBA00004167"/>
    </source>
</evidence>
<dbReference type="OrthoDB" id="8062037at2759"/>
<dbReference type="InterPro" id="IPR044602">
    <property type="entry name" value="ATL10/ATL72-79-like"/>
</dbReference>
<keyword evidence="4" id="KW-0479">Metal-binding</keyword>
<dbReference type="SUPFAM" id="SSF57850">
    <property type="entry name" value="RING/U-box"/>
    <property type="match status" value="1"/>
</dbReference>
<feature type="domain" description="RING-type" evidence="11">
    <location>
        <begin position="120"/>
        <end position="162"/>
    </location>
</feature>
<evidence type="ECO:0000256" key="6">
    <source>
        <dbReference type="ARBA" id="ARBA00022989"/>
    </source>
</evidence>
<dbReference type="PROSITE" id="PS50089">
    <property type="entry name" value="ZF_RING_2"/>
    <property type="match status" value="1"/>
</dbReference>
<dbReference type="EMBL" id="JAGGNH010000005">
    <property type="protein sequence ID" value="KAJ0972773.1"/>
    <property type="molecule type" value="Genomic_DNA"/>
</dbReference>
<dbReference type="GO" id="GO:0016567">
    <property type="term" value="P:protein ubiquitination"/>
    <property type="evidence" value="ECO:0007669"/>
    <property type="project" value="InterPro"/>
</dbReference>
<comment type="similarity">
    <text evidence="8">Belongs to the RING-type zinc finger family. ATL subfamily.</text>
</comment>
<sequence>MASSIPATSYLHSRRSLLETTISAITASAATPPVHNVSEDESEINAIVFMVLAVIICTVICALVLYTITQKVIKITKFLWFGSELELELPNSSEKGRLVTLPILLYSTGLGLTGAASSECAICLSEFMPSVAVRVLPRCSHGFHVDCIDRWLESHVSCPNCRQCLPRSTVVPANTISVVVDNQSGCWLTNIWKMSY</sequence>
<reference evidence="12" key="1">
    <citation type="submission" date="2021-03" db="EMBL/GenBank/DDBJ databases">
        <authorList>
            <person name="Li Z."/>
            <person name="Yang C."/>
        </authorList>
    </citation>
    <scope>NUCLEOTIDE SEQUENCE</scope>
    <source>
        <strain evidence="12">Dzin_1.0</strain>
        <tissue evidence="12">Leaf</tissue>
    </source>
</reference>
<evidence type="ECO:0000313" key="13">
    <source>
        <dbReference type="Proteomes" id="UP001085076"/>
    </source>
</evidence>
<keyword evidence="6 10" id="KW-1133">Transmembrane helix</keyword>
<dbReference type="InterPro" id="IPR001841">
    <property type="entry name" value="Znf_RING"/>
</dbReference>
<dbReference type="Gene3D" id="3.30.40.10">
    <property type="entry name" value="Zinc/RING finger domain, C3HC4 (zinc finger)"/>
    <property type="match status" value="1"/>
</dbReference>
<comment type="caution">
    <text evidence="12">The sequence shown here is derived from an EMBL/GenBank/DDBJ whole genome shotgun (WGS) entry which is preliminary data.</text>
</comment>
<dbReference type="GO" id="GO:0016740">
    <property type="term" value="F:transferase activity"/>
    <property type="evidence" value="ECO:0007669"/>
    <property type="project" value="UniProtKB-KW"/>
</dbReference>
<dbReference type="InterPro" id="IPR013083">
    <property type="entry name" value="Znf_RING/FYVE/PHD"/>
</dbReference>
<keyword evidence="5" id="KW-0862">Zinc</keyword>
<name>A0A9D5CHT3_9LILI</name>
<evidence type="ECO:0000256" key="2">
    <source>
        <dbReference type="ARBA" id="ARBA00022679"/>
    </source>
</evidence>
<dbReference type="PANTHER" id="PTHR46905:SF7">
    <property type="entry name" value="RING-H2 FINGER PROTEIN ATL78"/>
    <property type="match status" value="1"/>
</dbReference>
<keyword evidence="2" id="KW-0808">Transferase</keyword>
<evidence type="ECO:0000256" key="10">
    <source>
        <dbReference type="SAM" id="Phobius"/>
    </source>
</evidence>
<organism evidence="12 13">
    <name type="scientific">Dioscorea zingiberensis</name>
    <dbReference type="NCBI Taxonomy" id="325984"/>
    <lineage>
        <taxon>Eukaryota</taxon>
        <taxon>Viridiplantae</taxon>
        <taxon>Streptophyta</taxon>
        <taxon>Embryophyta</taxon>
        <taxon>Tracheophyta</taxon>
        <taxon>Spermatophyta</taxon>
        <taxon>Magnoliopsida</taxon>
        <taxon>Liliopsida</taxon>
        <taxon>Dioscoreales</taxon>
        <taxon>Dioscoreaceae</taxon>
        <taxon>Dioscorea</taxon>
    </lineage>
</organism>
<dbReference type="AlphaFoldDB" id="A0A9D5CHT3"/>
<dbReference type="PANTHER" id="PTHR46905">
    <property type="entry name" value="RING-H2 FINGER PROTEIN ATL78"/>
    <property type="match status" value="1"/>
</dbReference>
<evidence type="ECO:0000256" key="8">
    <source>
        <dbReference type="ARBA" id="ARBA00024209"/>
    </source>
</evidence>
<keyword evidence="13" id="KW-1185">Reference proteome</keyword>
<evidence type="ECO:0000313" key="12">
    <source>
        <dbReference type="EMBL" id="KAJ0972773.1"/>
    </source>
</evidence>
<dbReference type="SMART" id="SM00184">
    <property type="entry name" value="RING"/>
    <property type="match status" value="1"/>
</dbReference>
<evidence type="ECO:0000259" key="11">
    <source>
        <dbReference type="PROSITE" id="PS50089"/>
    </source>
</evidence>
<dbReference type="GO" id="GO:0008270">
    <property type="term" value="F:zinc ion binding"/>
    <property type="evidence" value="ECO:0007669"/>
    <property type="project" value="UniProtKB-KW"/>
</dbReference>
<keyword evidence="3 10" id="KW-0812">Transmembrane</keyword>
<evidence type="ECO:0000256" key="5">
    <source>
        <dbReference type="ARBA" id="ARBA00022833"/>
    </source>
</evidence>
<accession>A0A9D5CHT3</accession>
<proteinExistence type="inferred from homology"/>
<gene>
    <name evidence="12" type="ORF">J5N97_020732</name>
</gene>
<evidence type="ECO:0000256" key="3">
    <source>
        <dbReference type="ARBA" id="ARBA00022692"/>
    </source>
</evidence>
<evidence type="ECO:0000256" key="9">
    <source>
        <dbReference type="PROSITE-ProRule" id="PRU00175"/>
    </source>
</evidence>
<feature type="transmembrane region" description="Helical" evidence="10">
    <location>
        <begin position="46"/>
        <end position="68"/>
    </location>
</feature>
<comment type="subcellular location">
    <subcellularLocation>
        <location evidence="1">Membrane</location>
        <topology evidence="1">Single-pass membrane protein</topology>
    </subcellularLocation>
</comment>
<protein>
    <recommendedName>
        <fullName evidence="11">RING-type domain-containing protein</fullName>
    </recommendedName>
</protein>